<gene>
    <name evidence="11 13" type="primary">queC</name>
    <name evidence="13" type="ORF">ACFPYI_07090</name>
</gene>
<dbReference type="PANTHER" id="PTHR42914:SF1">
    <property type="entry name" value="7-CYANO-7-DEAZAGUANINE SYNTHASE"/>
    <property type="match status" value="1"/>
</dbReference>
<feature type="region of interest" description="Disordered" evidence="12">
    <location>
        <begin position="1"/>
        <end position="27"/>
    </location>
</feature>
<feature type="binding site" evidence="11">
    <location>
        <position position="233"/>
    </location>
    <ligand>
        <name>Zn(2+)</name>
        <dbReference type="ChEBI" id="CHEBI:29105"/>
    </ligand>
</feature>
<dbReference type="EC" id="6.3.4.20" evidence="9 11"/>
<comment type="similarity">
    <text evidence="8 11">Belongs to the QueC family.</text>
</comment>
<dbReference type="Gene3D" id="3.40.50.620">
    <property type="entry name" value="HUPs"/>
    <property type="match status" value="1"/>
</dbReference>
<feature type="region of interest" description="Disordered" evidence="12">
    <location>
        <begin position="103"/>
        <end position="128"/>
    </location>
</feature>
<evidence type="ECO:0000256" key="12">
    <source>
        <dbReference type="SAM" id="MobiDB-lite"/>
    </source>
</evidence>
<comment type="caution">
    <text evidence="13">The sequence shown here is derived from an EMBL/GenBank/DDBJ whole genome shotgun (WGS) entry which is preliminary data.</text>
</comment>
<keyword evidence="4 11" id="KW-0547">Nucleotide-binding</keyword>
<reference evidence="13 14" key="1">
    <citation type="journal article" date="2019" name="Int. J. Syst. Evol. Microbiol.">
        <title>The Global Catalogue of Microorganisms (GCM) 10K type strain sequencing project: providing services to taxonomists for standard genome sequencing and annotation.</title>
        <authorList>
            <consortium name="The Broad Institute Genomics Platform"/>
            <consortium name="The Broad Institute Genome Sequencing Center for Infectious Disease"/>
            <person name="Wu L."/>
            <person name="Ma J."/>
        </authorList>
    </citation>
    <scope>NUCLEOTIDE SEQUENCE [LARGE SCALE GENOMIC DNA]</scope>
    <source>
        <strain evidence="13 14">CGMCC 1.12543</strain>
    </source>
</reference>
<keyword evidence="2 11" id="KW-0436">Ligase</keyword>
<dbReference type="NCBIfam" id="TIGR00364">
    <property type="entry name" value="7-cyano-7-deazaguanine synthase QueC"/>
    <property type="match status" value="1"/>
</dbReference>
<evidence type="ECO:0000256" key="2">
    <source>
        <dbReference type="ARBA" id="ARBA00022598"/>
    </source>
</evidence>
<keyword evidence="5 11" id="KW-0862">Zinc</keyword>
<feature type="compositionally biased region" description="Low complexity" evidence="12">
    <location>
        <begin position="10"/>
        <end position="22"/>
    </location>
</feature>
<evidence type="ECO:0000256" key="10">
    <source>
        <dbReference type="ARBA" id="ARBA00047890"/>
    </source>
</evidence>
<dbReference type="InterPro" id="IPR018317">
    <property type="entry name" value="QueC"/>
</dbReference>
<evidence type="ECO:0000256" key="3">
    <source>
        <dbReference type="ARBA" id="ARBA00022723"/>
    </source>
</evidence>
<dbReference type="InterPro" id="IPR014729">
    <property type="entry name" value="Rossmann-like_a/b/a_fold"/>
</dbReference>
<name>A0ABD5RL28_9EURY</name>
<dbReference type="GO" id="GO:0008270">
    <property type="term" value="F:zinc ion binding"/>
    <property type="evidence" value="ECO:0007669"/>
    <property type="project" value="UniProtKB-UniRule"/>
</dbReference>
<dbReference type="PIRSF" id="PIRSF006293">
    <property type="entry name" value="ExsB"/>
    <property type="match status" value="1"/>
</dbReference>
<protein>
    <recommendedName>
        <fullName evidence="9 11">7-cyano-7-deazaguanine synthase</fullName>
        <ecNumber evidence="9 11">6.3.4.20</ecNumber>
    </recommendedName>
    <alternativeName>
        <fullName evidence="11">7-cyano-7-carbaguanine synthase</fullName>
    </alternativeName>
    <alternativeName>
        <fullName evidence="11">Archaeosine biosynthesis protein QueC</fullName>
    </alternativeName>
    <alternativeName>
        <fullName evidence="11">PreQ(0) synthase</fullName>
    </alternativeName>
</protein>
<evidence type="ECO:0000256" key="5">
    <source>
        <dbReference type="ARBA" id="ARBA00022833"/>
    </source>
</evidence>
<organism evidence="13 14">
    <name type="scientific">Halomarina salina</name>
    <dbReference type="NCBI Taxonomy" id="1872699"/>
    <lineage>
        <taxon>Archaea</taxon>
        <taxon>Methanobacteriati</taxon>
        <taxon>Methanobacteriota</taxon>
        <taxon>Stenosarchaea group</taxon>
        <taxon>Halobacteria</taxon>
        <taxon>Halobacteriales</taxon>
        <taxon>Natronomonadaceae</taxon>
        <taxon>Halomarina</taxon>
    </lineage>
</organism>
<dbReference type="HAMAP" id="MF_01633">
    <property type="entry name" value="QueC"/>
    <property type="match status" value="1"/>
</dbReference>
<dbReference type="EMBL" id="JBHSQH010000001">
    <property type="protein sequence ID" value="MFC5971094.1"/>
    <property type="molecule type" value="Genomic_DNA"/>
</dbReference>
<evidence type="ECO:0000256" key="4">
    <source>
        <dbReference type="ARBA" id="ARBA00022741"/>
    </source>
</evidence>
<evidence type="ECO:0000313" key="13">
    <source>
        <dbReference type="EMBL" id="MFC5971094.1"/>
    </source>
</evidence>
<keyword evidence="6 11" id="KW-0067">ATP-binding</keyword>
<comment type="cofactor">
    <cofactor evidence="11">
        <name>Zn(2+)</name>
        <dbReference type="ChEBI" id="CHEBI:29105"/>
    </cofactor>
    <text evidence="11">Binds 1 zinc ion per subunit.</text>
</comment>
<evidence type="ECO:0000256" key="1">
    <source>
        <dbReference type="ARBA" id="ARBA00005061"/>
    </source>
</evidence>
<dbReference type="PANTHER" id="PTHR42914">
    <property type="entry name" value="7-CYANO-7-DEAZAGUANINE SYNTHASE"/>
    <property type="match status" value="1"/>
</dbReference>
<dbReference type="Pfam" id="PF06508">
    <property type="entry name" value="QueC"/>
    <property type="match status" value="1"/>
</dbReference>
<dbReference type="CDD" id="cd01995">
    <property type="entry name" value="QueC-like"/>
    <property type="match status" value="1"/>
</dbReference>
<evidence type="ECO:0000256" key="9">
    <source>
        <dbReference type="ARBA" id="ARBA00039149"/>
    </source>
</evidence>
<evidence type="ECO:0000256" key="6">
    <source>
        <dbReference type="ARBA" id="ARBA00022840"/>
    </source>
</evidence>
<dbReference type="GO" id="GO:0016879">
    <property type="term" value="F:ligase activity, forming carbon-nitrogen bonds"/>
    <property type="evidence" value="ECO:0007669"/>
    <property type="project" value="UniProtKB-UniRule"/>
</dbReference>
<dbReference type="GO" id="GO:0005524">
    <property type="term" value="F:ATP binding"/>
    <property type="evidence" value="ECO:0007669"/>
    <property type="project" value="UniProtKB-UniRule"/>
</dbReference>
<evidence type="ECO:0000256" key="11">
    <source>
        <dbReference type="HAMAP-Rule" id="MF_01633"/>
    </source>
</evidence>
<comment type="pathway">
    <text evidence="1 11">Purine metabolism; 7-cyano-7-deazaguanine biosynthesis.</text>
</comment>
<dbReference type="AlphaFoldDB" id="A0ABD5RL28"/>
<evidence type="ECO:0000256" key="7">
    <source>
        <dbReference type="ARBA" id="ARBA00037768"/>
    </source>
</evidence>
<feature type="binding site" evidence="11">
    <location>
        <position position="225"/>
    </location>
    <ligand>
        <name>Zn(2+)</name>
        <dbReference type="ChEBI" id="CHEBI:29105"/>
    </ligand>
</feature>
<proteinExistence type="inferred from homology"/>
<feature type="binding site" evidence="11">
    <location>
        <begin position="33"/>
        <end position="43"/>
    </location>
    <ligand>
        <name>ATP</name>
        <dbReference type="ChEBI" id="CHEBI:30616"/>
    </ligand>
</feature>
<evidence type="ECO:0000256" key="8">
    <source>
        <dbReference type="ARBA" id="ARBA00037993"/>
    </source>
</evidence>
<accession>A0ABD5RL28</accession>
<feature type="binding site" evidence="11">
    <location>
        <position position="236"/>
    </location>
    <ligand>
        <name>Zn(2+)</name>
        <dbReference type="ChEBI" id="CHEBI:29105"/>
    </ligand>
</feature>
<dbReference type="SUPFAM" id="SSF52402">
    <property type="entry name" value="Adenine nucleotide alpha hydrolases-like"/>
    <property type="match status" value="1"/>
</dbReference>
<dbReference type="RefSeq" id="WP_282594450.1">
    <property type="nucleotide sequence ID" value="NZ_JALLGW010000001.1"/>
</dbReference>
<sequence>MTDDHDSTDSTETTTDATATPDGGERPLAVVLVSGGMDSATAVAEAIDRGYDPLFLHTSYGQRTENREAECARLLAEEFDAVDTLHVETDHLARIGASSLTDDAMDVDDAELGGEDGDSETDDEDEEEIPNTYVPFRNANLLSMAVSYAEAQEAEAVFVGAHSEDYAGYPDCRPEFFEAFERVVEVGTRPETLISVEAPFVEWSKTDIVERGTELDVPFEHTWSCYRDEQPACGTCDSCAYRLQAFQQAGERDPIEYAERPNYVD</sequence>
<keyword evidence="14" id="KW-1185">Reference proteome</keyword>
<comment type="catalytic activity">
    <reaction evidence="10 11">
        <text>7-carboxy-7-carbaguanine + NH4(+) + 2 ATP = 7-cyano-7-carbaguanine + 2 AMP + 2 diphosphate + 2 H(+)</text>
        <dbReference type="Rhea" id="RHEA:27982"/>
        <dbReference type="ChEBI" id="CHEBI:15378"/>
        <dbReference type="ChEBI" id="CHEBI:28938"/>
        <dbReference type="ChEBI" id="CHEBI:30616"/>
        <dbReference type="ChEBI" id="CHEBI:33019"/>
        <dbReference type="ChEBI" id="CHEBI:45075"/>
        <dbReference type="ChEBI" id="CHEBI:61036"/>
        <dbReference type="ChEBI" id="CHEBI:456215"/>
        <dbReference type="EC" id="6.3.4.20"/>
    </reaction>
</comment>
<comment type="function">
    <text evidence="7 11">Catalyzes the ATP-dependent conversion of 7-carboxy-7-deazaguanine (CDG) to 7-cyano-7-deazaguanine (preQ(0)).</text>
</comment>
<feature type="binding site" evidence="11">
    <location>
        <position position="239"/>
    </location>
    <ligand>
        <name>Zn(2+)</name>
        <dbReference type="ChEBI" id="CHEBI:29105"/>
    </ligand>
</feature>
<evidence type="ECO:0000313" key="14">
    <source>
        <dbReference type="Proteomes" id="UP001596099"/>
    </source>
</evidence>
<dbReference type="Proteomes" id="UP001596099">
    <property type="component" value="Unassembled WGS sequence"/>
</dbReference>
<keyword evidence="3 11" id="KW-0479">Metal-binding</keyword>